<evidence type="ECO:0000313" key="2">
    <source>
        <dbReference type="Proteomes" id="UP000222265"/>
    </source>
</evidence>
<evidence type="ECO:0000313" key="1">
    <source>
        <dbReference type="EMBL" id="ASZ72021.1"/>
    </source>
</evidence>
<dbReference type="EMBL" id="MF375456">
    <property type="protein sequence ID" value="ASZ72021.1"/>
    <property type="molecule type" value="Genomic_DNA"/>
</dbReference>
<organism evidence="1 2">
    <name type="scientific">Xanthomonas phage phi Xc10</name>
    <dbReference type="NCBI Taxonomy" id="2024237"/>
    <lineage>
        <taxon>Viruses</taxon>
        <taxon>Duplodnaviria</taxon>
        <taxon>Heunggongvirae</taxon>
        <taxon>Uroviricota</taxon>
        <taxon>Caudoviricetes</taxon>
        <taxon>Autographivirales</taxon>
        <taxon>Autonotataviridae</taxon>
        <taxon>Gujervirinae</taxon>
        <taxon>Pradovirus</taxon>
        <taxon>Pradovirus pagan</taxon>
        <taxon>Pradovirus Xc10</taxon>
    </lineage>
</organism>
<proteinExistence type="predicted"/>
<keyword evidence="1" id="KW-0378">Hydrolase</keyword>
<keyword evidence="1" id="KW-0269">Exonuclease</keyword>
<dbReference type="GO" id="GO:0004527">
    <property type="term" value="F:exonuclease activity"/>
    <property type="evidence" value="ECO:0007669"/>
    <property type="project" value="UniProtKB-KW"/>
</dbReference>
<dbReference type="KEGG" id="vg:54981728"/>
<reference evidence="2" key="1">
    <citation type="submission" date="2017-06" db="EMBL/GenBank/DDBJ databases">
        <authorList>
            <person name="Cheng Y.T."/>
        </authorList>
    </citation>
    <scope>NUCLEOTIDE SEQUENCE [LARGE SCALE GENOMIC DNA]</scope>
</reference>
<accession>A0A249XLG6</accession>
<dbReference type="RefSeq" id="YP_009791545.1">
    <property type="nucleotide sequence ID" value="NC_047840.1"/>
</dbReference>
<dbReference type="GeneID" id="54981728"/>
<keyword evidence="2" id="KW-1185">Reference proteome</keyword>
<keyword evidence="1" id="KW-0540">Nuclease</keyword>
<dbReference type="InterPro" id="IPR012337">
    <property type="entry name" value="RNaseH-like_sf"/>
</dbReference>
<sequence length="275" mass="31963">MTLNQFIRRAPKRGPKILCLDIETFPIEFYGWGMFNNNFSVKQIKRDWSLMSFACEWLDDDESFYMDQRNVRDVFDDRKQGKALWHLLNAADFVLARNGKKFDLRKIKARLAILGLPPVSPVQVIDPMLLNRTEFAFTSQKLEYTTGVIVPELRKYDHHNFPGFDLWVACMQNLPGAWDECEAYNRIDVKSMKLEYKKLRGWYSQHPNVAVYYKADGSEHRCNKCGCNEMIPQDDPARTQVGTYLLLQCTVCDGYSRGRKLTTDAEARKHITVPA</sequence>
<dbReference type="Proteomes" id="UP000222265">
    <property type="component" value="Segment"/>
</dbReference>
<name>A0A249XLG6_9CAUD</name>
<protein>
    <submittedName>
        <fullName evidence="1">3'-5' exonuclease</fullName>
    </submittedName>
</protein>
<dbReference type="SUPFAM" id="SSF53098">
    <property type="entry name" value="Ribonuclease H-like"/>
    <property type="match status" value="1"/>
</dbReference>